<proteinExistence type="predicted"/>
<organism evidence="1">
    <name type="scientific">hydrothermal vent metagenome</name>
    <dbReference type="NCBI Taxonomy" id="652676"/>
    <lineage>
        <taxon>unclassified sequences</taxon>
        <taxon>metagenomes</taxon>
        <taxon>ecological metagenomes</taxon>
    </lineage>
</organism>
<protein>
    <submittedName>
        <fullName evidence="1">Uncharacterized protein</fullName>
    </submittedName>
</protein>
<dbReference type="AlphaFoldDB" id="A0A1W1CJ24"/>
<dbReference type="EMBL" id="FPHL01000041">
    <property type="protein sequence ID" value="SFV65796.1"/>
    <property type="molecule type" value="Genomic_DNA"/>
</dbReference>
<gene>
    <name evidence="1" type="ORF">MNB_SV-10-1338</name>
</gene>
<sequence>MKKLISLVIGGIAVIALNGCGGGSSGTPGDTGGGGNNPPPVTVEQVDIYALHEGYRILGHDSDDRDVSFDYCSDYTYFYYRGNSRFTGTFNISGDTVTINMWDDQGGSYVIDTGDGYLRVGEDYYIYDVGDDIIVDEILEIDC</sequence>
<evidence type="ECO:0000313" key="1">
    <source>
        <dbReference type="EMBL" id="SFV65796.1"/>
    </source>
</evidence>
<name>A0A1W1CJ24_9ZZZZ</name>
<reference evidence="1" key="1">
    <citation type="submission" date="2016-10" db="EMBL/GenBank/DDBJ databases">
        <authorList>
            <person name="de Groot N.N."/>
        </authorList>
    </citation>
    <scope>NUCLEOTIDE SEQUENCE</scope>
</reference>
<accession>A0A1W1CJ24</accession>